<proteinExistence type="predicted"/>
<evidence type="ECO:0000256" key="1">
    <source>
        <dbReference type="SAM" id="MobiDB-lite"/>
    </source>
</evidence>
<organism evidence="2 3">
    <name type="scientific">Athelia psychrophila</name>
    <dbReference type="NCBI Taxonomy" id="1759441"/>
    <lineage>
        <taxon>Eukaryota</taxon>
        <taxon>Fungi</taxon>
        <taxon>Dikarya</taxon>
        <taxon>Basidiomycota</taxon>
        <taxon>Agaricomycotina</taxon>
        <taxon>Agaricomycetes</taxon>
        <taxon>Agaricomycetidae</taxon>
        <taxon>Atheliales</taxon>
        <taxon>Atheliaceae</taxon>
        <taxon>Athelia</taxon>
    </lineage>
</organism>
<feature type="region of interest" description="Disordered" evidence="1">
    <location>
        <begin position="177"/>
        <end position="274"/>
    </location>
</feature>
<keyword evidence="3" id="KW-1185">Reference proteome</keyword>
<accession>A0A165Z7W4</accession>
<dbReference type="EMBL" id="KV417682">
    <property type="protein sequence ID" value="KZP10310.1"/>
    <property type="molecule type" value="Genomic_DNA"/>
</dbReference>
<name>A0A165Z7W4_9AGAM</name>
<gene>
    <name evidence="2" type="ORF">FIBSPDRAFT_899824</name>
</gene>
<protein>
    <submittedName>
        <fullName evidence="2">Uncharacterized protein</fullName>
    </submittedName>
</protein>
<evidence type="ECO:0000313" key="2">
    <source>
        <dbReference type="EMBL" id="KZP10310.1"/>
    </source>
</evidence>
<dbReference type="AlphaFoldDB" id="A0A165Z7W4"/>
<evidence type="ECO:0000313" key="3">
    <source>
        <dbReference type="Proteomes" id="UP000076532"/>
    </source>
</evidence>
<feature type="compositionally biased region" description="Basic and acidic residues" evidence="1">
    <location>
        <begin position="177"/>
        <end position="202"/>
    </location>
</feature>
<reference evidence="2 3" key="1">
    <citation type="journal article" date="2016" name="Mol. Biol. Evol.">
        <title>Comparative Genomics of Early-Diverging Mushroom-Forming Fungi Provides Insights into the Origins of Lignocellulose Decay Capabilities.</title>
        <authorList>
            <person name="Nagy L.G."/>
            <person name="Riley R."/>
            <person name="Tritt A."/>
            <person name="Adam C."/>
            <person name="Daum C."/>
            <person name="Floudas D."/>
            <person name="Sun H."/>
            <person name="Yadav J.S."/>
            <person name="Pangilinan J."/>
            <person name="Larsson K.H."/>
            <person name="Matsuura K."/>
            <person name="Barry K."/>
            <person name="Labutti K."/>
            <person name="Kuo R."/>
            <person name="Ohm R.A."/>
            <person name="Bhattacharya S.S."/>
            <person name="Shirouzu T."/>
            <person name="Yoshinaga Y."/>
            <person name="Martin F.M."/>
            <person name="Grigoriev I.V."/>
            <person name="Hibbett D.S."/>
        </authorList>
    </citation>
    <scope>NUCLEOTIDE SEQUENCE [LARGE SCALE GENOMIC DNA]</scope>
    <source>
        <strain evidence="2 3">CBS 109695</strain>
    </source>
</reference>
<dbReference type="Proteomes" id="UP000076532">
    <property type="component" value="Unassembled WGS sequence"/>
</dbReference>
<sequence length="392" mass="43801">MTYEYQREILLVQNTQNHHNTIIQAIHVLLPVDHRTTCRELLQSAVLGGRFPGTTSLLPVTPHANASSPFPIAIKCRTDAEATEICKLQGLVEVWNKGPSRIELGRHISDHFEQYSVDVSGHFYPCWKSSQNAIYSRFDDVLAAISGKTYVRYRRDETLKAALITYIVQDPVRDDEGRHRALQNDDGPRRTLQDNEEVKIVEISDSDGEEDGSRAEQSTSQAKGKERARSTSPTKPRSAHFERTGTSSQSPMQVLQNPLAPSSPRANHIAAGPSTQPRVLASVFKPSYSRDSDNTTYLLRRVRDLQGSIGVVHEGSISVLEQPLDTGLGRQVDCYLSTHGYTRESADIIANAYSRYLSGDMFVAYLCGRGVPQSEAEWIWGFICRCQQEEGH</sequence>
<feature type="compositionally biased region" description="Polar residues" evidence="1">
    <location>
        <begin position="244"/>
        <end position="260"/>
    </location>
</feature>